<feature type="compositionally biased region" description="Pro residues" evidence="3">
    <location>
        <begin position="314"/>
        <end position="333"/>
    </location>
</feature>
<feature type="non-terminal residue" evidence="7">
    <location>
        <position position="1"/>
    </location>
</feature>
<evidence type="ECO:0000256" key="4">
    <source>
        <dbReference type="SAM" id="Phobius"/>
    </source>
</evidence>
<feature type="domain" description="EGF-like" evidence="5">
    <location>
        <begin position="22"/>
        <end position="57"/>
    </location>
</feature>
<dbReference type="InterPro" id="IPR042635">
    <property type="entry name" value="MEGF10/SREC1/2-like"/>
</dbReference>
<dbReference type="InterPro" id="IPR002049">
    <property type="entry name" value="LE_dom"/>
</dbReference>
<evidence type="ECO:0000313" key="6">
    <source>
        <dbReference type="Proteomes" id="UP000504629"/>
    </source>
</evidence>
<evidence type="ECO:0000313" key="7">
    <source>
        <dbReference type="RefSeq" id="XP_028030978.1"/>
    </source>
</evidence>
<feature type="domain" description="EGF-like" evidence="5">
    <location>
        <begin position="1"/>
        <end position="14"/>
    </location>
</feature>
<gene>
    <name evidence="7" type="primary">LOC114243620</name>
</gene>
<dbReference type="PANTHER" id="PTHR24043:SF8">
    <property type="entry name" value="EGF-LIKE DOMAIN-CONTAINING PROTEIN"/>
    <property type="match status" value="1"/>
</dbReference>
<evidence type="ECO:0000256" key="2">
    <source>
        <dbReference type="PROSITE-ProRule" id="PRU00076"/>
    </source>
</evidence>
<evidence type="ECO:0000256" key="3">
    <source>
        <dbReference type="SAM" id="MobiDB-lite"/>
    </source>
</evidence>
<dbReference type="Proteomes" id="UP000504629">
    <property type="component" value="Unplaced"/>
</dbReference>
<name>A0A6J2JNX1_BOMMA</name>
<dbReference type="Pfam" id="PF00053">
    <property type="entry name" value="EGF_laminin"/>
    <property type="match status" value="2"/>
</dbReference>
<dbReference type="PROSITE" id="PS00022">
    <property type="entry name" value="EGF_1"/>
    <property type="match status" value="2"/>
</dbReference>
<keyword evidence="4" id="KW-0812">Transmembrane</keyword>
<dbReference type="Gene3D" id="2.170.300.10">
    <property type="entry name" value="Tie2 ligand-binding domain superfamily"/>
    <property type="match status" value="1"/>
</dbReference>
<dbReference type="RefSeq" id="XP_028030978.1">
    <property type="nucleotide sequence ID" value="XM_028175177.1"/>
</dbReference>
<keyword evidence="4" id="KW-0472">Membrane</keyword>
<dbReference type="PROSITE" id="PS50026">
    <property type="entry name" value="EGF_3"/>
    <property type="match status" value="2"/>
</dbReference>
<accession>A0A6J2JNX1</accession>
<dbReference type="PANTHER" id="PTHR24043">
    <property type="entry name" value="SCAVENGER RECEPTOR CLASS F"/>
    <property type="match status" value="1"/>
</dbReference>
<dbReference type="AlphaFoldDB" id="A0A6J2JNX1"/>
<keyword evidence="2" id="KW-1015">Disulfide bond</keyword>
<dbReference type="GeneID" id="114243620"/>
<reference evidence="7" key="1">
    <citation type="submission" date="2025-08" db="UniProtKB">
        <authorList>
            <consortium name="RefSeq"/>
        </authorList>
    </citation>
    <scope>IDENTIFICATION</scope>
    <source>
        <tissue evidence="7">Silk gland</tissue>
    </source>
</reference>
<feature type="compositionally biased region" description="Low complexity" evidence="3">
    <location>
        <begin position="296"/>
        <end position="313"/>
    </location>
</feature>
<dbReference type="InterPro" id="IPR000742">
    <property type="entry name" value="EGF"/>
</dbReference>
<dbReference type="GO" id="GO:0048513">
    <property type="term" value="P:animal organ development"/>
    <property type="evidence" value="ECO:0007669"/>
    <property type="project" value="UniProtKB-ARBA"/>
</dbReference>
<protein>
    <submittedName>
        <fullName evidence="7">Protein draper-like</fullName>
    </submittedName>
</protein>
<sequence length="349" mass="37817">VCQCRPGWRGAQCGEACGPGWWGINCSQPCRCAHGAACRPIDGYCRCPPGYTGNYCTQFCPEGYFGDHCMEACNCPSAGNWVCDPVRGCVCQRGFIGEGCDQHASEAVVIGEAKAGSNSGLIAVVIILALLCAAAIVLVLLYYRNRVKNLKREIAHVVYTADPHSQPEQQHFDNPVYSYQGSTRSDDSASLLNNATHIVNNLGTGTKLSNTTIEKLRMKATASNDAYDPMSSIKNKDADANNPNLYQYVEDNKLDHVYDEIKHKEGYEIEYDHLNYTPPANKWKPHYHRMPNGLTASNAQSSASSSSNGDAATPPIPPLPRRATTPPPNPPAAPLAAPQNLSDDETSTP</sequence>
<evidence type="ECO:0000259" key="5">
    <source>
        <dbReference type="PROSITE" id="PS50026"/>
    </source>
</evidence>
<dbReference type="SUPFAM" id="SSF57184">
    <property type="entry name" value="Growth factor receptor domain"/>
    <property type="match status" value="1"/>
</dbReference>
<feature type="disulfide bond" evidence="2">
    <location>
        <begin position="47"/>
        <end position="56"/>
    </location>
</feature>
<keyword evidence="6" id="KW-1185">Reference proteome</keyword>
<feature type="disulfide bond" evidence="2">
    <location>
        <begin position="4"/>
        <end position="13"/>
    </location>
</feature>
<dbReference type="OrthoDB" id="18487at2759"/>
<dbReference type="InterPro" id="IPR009030">
    <property type="entry name" value="Growth_fac_rcpt_cys_sf"/>
</dbReference>
<comment type="caution">
    <text evidence="2">Lacks conserved residue(s) required for the propagation of feature annotation.</text>
</comment>
<feature type="transmembrane region" description="Helical" evidence="4">
    <location>
        <begin position="121"/>
        <end position="143"/>
    </location>
</feature>
<keyword evidence="4" id="KW-1133">Transmembrane helix</keyword>
<dbReference type="GO" id="GO:0005044">
    <property type="term" value="F:scavenger receptor activity"/>
    <property type="evidence" value="ECO:0007669"/>
    <property type="project" value="InterPro"/>
</dbReference>
<evidence type="ECO:0000256" key="1">
    <source>
        <dbReference type="ARBA" id="ARBA00022536"/>
    </source>
</evidence>
<dbReference type="GO" id="GO:0048731">
    <property type="term" value="P:system development"/>
    <property type="evidence" value="ECO:0007669"/>
    <property type="project" value="UniProtKB-ARBA"/>
</dbReference>
<proteinExistence type="predicted"/>
<dbReference type="KEGG" id="bman:114243620"/>
<keyword evidence="1 2" id="KW-0245">EGF-like domain</keyword>
<organism evidence="6 7">
    <name type="scientific">Bombyx mandarina</name>
    <name type="common">Wild silk moth</name>
    <name type="synonym">Wild silkworm</name>
    <dbReference type="NCBI Taxonomy" id="7092"/>
    <lineage>
        <taxon>Eukaryota</taxon>
        <taxon>Metazoa</taxon>
        <taxon>Ecdysozoa</taxon>
        <taxon>Arthropoda</taxon>
        <taxon>Hexapoda</taxon>
        <taxon>Insecta</taxon>
        <taxon>Pterygota</taxon>
        <taxon>Neoptera</taxon>
        <taxon>Endopterygota</taxon>
        <taxon>Lepidoptera</taxon>
        <taxon>Glossata</taxon>
        <taxon>Ditrysia</taxon>
        <taxon>Bombycoidea</taxon>
        <taxon>Bombycidae</taxon>
        <taxon>Bombycinae</taxon>
        <taxon>Bombyx</taxon>
    </lineage>
</organism>
<dbReference type="CDD" id="cd00054">
    <property type="entry name" value="EGF_CA"/>
    <property type="match status" value="1"/>
</dbReference>
<feature type="region of interest" description="Disordered" evidence="3">
    <location>
        <begin position="287"/>
        <end position="349"/>
    </location>
</feature>